<evidence type="ECO:0000256" key="1">
    <source>
        <dbReference type="ARBA" id="ARBA00022737"/>
    </source>
</evidence>
<sequence>MIRSDQETGPSRWISAPPTGDQLSAPSRVPTNPLTRPGQLSCTPGLLSGCDPTDLHRASARSLLLLLPGTSGECKPMGHQTALHRAAVVGNREVISALVQGGCALDLQDKQEGNTALHEVAWHGFSQSVKVLVKAGANLHIQNKAGSTPLHLACQNGHAQSARVLLLGGSVPDIKNKAGDTCLHIAARYNHVVVVKILLGAFCSVAEKNQVGDTALHVAAALNHKKTVSLLLEAGADCSIKNNAGRTALDKARDNNNREVSLLLARSNQVQRFTRGRTVRKRRDVLRAQRRAQSVPRDEVLPGKDSPSVGEDTHSSDRVIRRIAHPLGNTTSSPHTRRKIRRHKERSEHTSQRETLLQTATKRPGHSSSSPQEEERHPNGNAYQLYTLYRDIDGCIKQAPANGCNCKPLIKKLEHQLKATKKEMRSQIHMVQEQMNCKLGRIDCQSKQQIKVLEKMTQERVSAERMECRYRINQRATVERTENQTRQASAAGEVKNWCMSKLQEMEVQLPAESGYYKLVQSPSTDHSVLETDPERLPLLSVISADSGSSLATYVNLLPNPAATGSAGKSPEFDDLQGRKYFEVKLDGSPSRPTCLSDNYQNISQHCATPPIPAHPVNPHRPLIRQLANADPQWLNPEQRESECRRGQSEELSYSSTSSSLSPPSRGFDDSDPEPSRLQAWHHRKHLRDRIRAHRANAQPGSTLHTLEFFTERPPEPSFIQERANLHAVEVTQRFFETVSTQLERWYERKIQEAQRAVEHRAQQDRAGLLQRIDALEEELRRLRAREPNDSLNP</sequence>
<feature type="repeat" description="ANK" evidence="3">
    <location>
        <begin position="112"/>
        <end position="144"/>
    </location>
</feature>
<keyword evidence="2 3" id="KW-0040">ANK repeat</keyword>
<reference evidence="7" key="1">
    <citation type="submission" date="2013-03" db="EMBL/GenBank/DDBJ databases">
        <authorList>
            <person name="Jeffery W."/>
            <person name="Warren W."/>
            <person name="Wilson R.K."/>
        </authorList>
    </citation>
    <scope>NUCLEOTIDE SEQUENCE</scope>
    <source>
        <strain evidence="7">female</strain>
    </source>
</reference>
<evidence type="ECO:0000256" key="4">
    <source>
        <dbReference type="SAM" id="Coils"/>
    </source>
</evidence>
<dbReference type="Pfam" id="PF00023">
    <property type="entry name" value="Ank"/>
    <property type="match status" value="1"/>
</dbReference>
<reference evidence="6" key="3">
    <citation type="submission" date="2025-08" db="UniProtKB">
        <authorList>
            <consortium name="Ensembl"/>
        </authorList>
    </citation>
    <scope>IDENTIFICATION</scope>
</reference>
<dbReference type="InterPro" id="IPR002110">
    <property type="entry name" value="Ankyrin_rpt"/>
</dbReference>
<dbReference type="HOGENOM" id="CLU_027072_0_0_1"/>
<feature type="compositionally biased region" description="Basic residues" evidence="5">
    <location>
        <begin position="281"/>
        <end position="290"/>
    </location>
</feature>
<dbReference type="InterPro" id="IPR036770">
    <property type="entry name" value="Ankyrin_rpt-contain_sf"/>
</dbReference>
<dbReference type="Bgee" id="ENSAMXG00000020831">
    <property type="expression patterns" value="Expressed in camera-type eye"/>
</dbReference>
<feature type="compositionally biased region" description="Basic and acidic residues" evidence="5">
    <location>
        <begin position="637"/>
        <end position="648"/>
    </location>
</feature>
<dbReference type="PANTHER" id="PTHR24173:SF74">
    <property type="entry name" value="ANKYRIN REPEAT DOMAIN-CONTAINING PROTEIN 16"/>
    <property type="match status" value="1"/>
</dbReference>
<dbReference type="STRING" id="7994.ENSAMXP00000021462"/>
<evidence type="ECO:0000256" key="2">
    <source>
        <dbReference type="ARBA" id="ARBA00023043"/>
    </source>
</evidence>
<feature type="compositionally biased region" description="Basic and acidic residues" evidence="5">
    <location>
        <begin position="311"/>
        <end position="320"/>
    </location>
</feature>
<dbReference type="SUPFAM" id="SSF48403">
    <property type="entry name" value="Ankyrin repeat"/>
    <property type="match status" value="1"/>
</dbReference>
<dbReference type="PRINTS" id="PR01415">
    <property type="entry name" value="ANKYRIN"/>
</dbReference>
<dbReference type="eggNOG" id="KOG0504">
    <property type="taxonomic scope" value="Eukaryota"/>
</dbReference>
<evidence type="ECO:0000313" key="6">
    <source>
        <dbReference type="Ensembl" id="ENSAMXP00000021462.2"/>
    </source>
</evidence>
<evidence type="ECO:0000313" key="7">
    <source>
        <dbReference type="Proteomes" id="UP000018467"/>
    </source>
</evidence>
<organism evidence="6 7">
    <name type="scientific">Astyanax mexicanus</name>
    <name type="common">Blind cave fish</name>
    <name type="synonym">Astyanax fasciatus mexicanus</name>
    <dbReference type="NCBI Taxonomy" id="7994"/>
    <lineage>
        <taxon>Eukaryota</taxon>
        <taxon>Metazoa</taxon>
        <taxon>Chordata</taxon>
        <taxon>Craniata</taxon>
        <taxon>Vertebrata</taxon>
        <taxon>Euteleostomi</taxon>
        <taxon>Actinopterygii</taxon>
        <taxon>Neopterygii</taxon>
        <taxon>Teleostei</taxon>
        <taxon>Ostariophysi</taxon>
        <taxon>Characiformes</taxon>
        <taxon>Characoidei</taxon>
        <taxon>Acestrorhamphidae</taxon>
        <taxon>Acestrorhamphinae</taxon>
        <taxon>Astyanax</taxon>
    </lineage>
</organism>
<reference evidence="7" key="2">
    <citation type="journal article" date="2014" name="Nat. Commun.">
        <title>The cavefish genome reveals candidate genes for eye loss.</title>
        <authorList>
            <person name="McGaugh S.E."/>
            <person name="Gross J.B."/>
            <person name="Aken B."/>
            <person name="Blin M."/>
            <person name="Borowsky R."/>
            <person name="Chalopin D."/>
            <person name="Hinaux H."/>
            <person name="Jeffery W.R."/>
            <person name="Keene A."/>
            <person name="Ma L."/>
            <person name="Minx P."/>
            <person name="Murphy D."/>
            <person name="O'Quin K.E."/>
            <person name="Retaux S."/>
            <person name="Rohner N."/>
            <person name="Searle S.M."/>
            <person name="Stahl B.A."/>
            <person name="Tabin C."/>
            <person name="Volff J.N."/>
            <person name="Yoshizawa M."/>
            <person name="Warren W.C."/>
        </authorList>
    </citation>
    <scope>NUCLEOTIDE SEQUENCE [LARGE SCALE GENOMIC DNA]</scope>
    <source>
        <strain evidence="7">female</strain>
    </source>
</reference>
<feature type="repeat" description="ANK" evidence="3">
    <location>
        <begin position="178"/>
        <end position="210"/>
    </location>
</feature>
<feature type="repeat" description="ANK" evidence="3">
    <location>
        <begin position="211"/>
        <end position="243"/>
    </location>
</feature>
<dbReference type="PROSITE" id="PS50088">
    <property type="entry name" value="ANK_REPEAT"/>
    <property type="match status" value="5"/>
</dbReference>
<evidence type="ECO:0000256" key="5">
    <source>
        <dbReference type="SAM" id="MobiDB-lite"/>
    </source>
</evidence>
<feature type="coiled-coil region" evidence="4">
    <location>
        <begin position="758"/>
        <end position="785"/>
    </location>
</feature>
<feature type="compositionally biased region" description="Basic residues" evidence="5">
    <location>
        <begin position="335"/>
        <end position="344"/>
    </location>
</feature>
<dbReference type="Ensembl" id="ENSAMXT00000021462.2">
    <property type="protein sequence ID" value="ENSAMXP00000021462.2"/>
    <property type="gene ID" value="ENSAMXG00000020831.2"/>
</dbReference>
<keyword evidence="4" id="KW-0175">Coiled coil</keyword>
<reference evidence="6" key="4">
    <citation type="submission" date="2025-09" db="UniProtKB">
        <authorList>
            <consortium name="Ensembl"/>
        </authorList>
    </citation>
    <scope>IDENTIFICATION</scope>
</reference>
<proteinExistence type="predicted"/>
<dbReference type="Gene3D" id="1.25.40.20">
    <property type="entry name" value="Ankyrin repeat-containing domain"/>
    <property type="match status" value="2"/>
</dbReference>
<dbReference type="PROSITE" id="PS50297">
    <property type="entry name" value="ANK_REP_REGION"/>
    <property type="match status" value="5"/>
</dbReference>
<evidence type="ECO:0000256" key="3">
    <source>
        <dbReference type="PROSITE-ProRule" id="PRU00023"/>
    </source>
</evidence>
<dbReference type="AlphaFoldDB" id="W5LNQ0"/>
<feature type="compositionally biased region" description="Polar residues" evidence="5">
    <location>
        <begin position="353"/>
        <end position="371"/>
    </location>
</feature>
<feature type="repeat" description="ANK" evidence="3">
    <location>
        <begin position="145"/>
        <end position="177"/>
    </location>
</feature>
<dbReference type="Proteomes" id="UP000018467">
    <property type="component" value="Unassembled WGS sequence"/>
</dbReference>
<accession>W5LNQ0</accession>
<dbReference type="SMART" id="SM00248">
    <property type="entry name" value="ANK"/>
    <property type="match status" value="6"/>
</dbReference>
<feature type="region of interest" description="Disordered" evidence="5">
    <location>
        <begin position="1"/>
        <end position="40"/>
    </location>
</feature>
<name>W5LNQ0_ASTMX</name>
<dbReference type="Pfam" id="PF12796">
    <property type="entry name" value="Ank_2"/>
    <property type="match status" value="2"/>
</dbReference>
<protein>
    <submittedName>
        <fullName evidence="6">Ankyrin repeat domain 6a</fullName>
    </submittedName>
</protein>
<dbReference type="GeneTree" id="ENSGT00940000155887"/>
<feature type="region of interest" description="Disordered" evidence="5">
    <location>
        <begin position="635"/>
        <end position="675"/>
    </location>
</feature>
<keyword evidence="1" id="KW-0677">Repeat</keyword>
<feature type="repeat" description="ANK" evidence="3">
    <location>
        <begin position="78"/>
        <end position="110"/>
    </location>
</feature>
<keyword evidence="7" id="KW-1185">Reference proteome</keyword>
<feature type="compositionally biased region" description="Polar residues" evidence="5">
    <location>
        <begin position="21"/>
        <end position="40"/>
    </location>
</feature>
<dbReference type="InParanoid" id="W5LNQ0"/>
<dbReference type="PANTHER" id="PTHR24173">
    <property type="entry name" value="ANKYRIN REPEAT CONTAINING"/>
    <property type="match status" value="1"/>
</dbReference>
<feature type="region of interest" description="Disordered" evidence="5">
    <location>
        <begin position="281"/>
        <end position="379"/>
    </location>
</feature>
<feature type="compositionally biased region" description="Low complexity" evidence="5">
    <location>
        <begin position="649"/>
        <end position="664"/>
    </location>
</feature>